<reference evidence="1" key="1">
    <citation type="journal article" date="2023" name="Nat. Commun.">
        <title>Diploid and tetraploid genomes of Acorus and the evolution of monocots.</title>
        <authorList>
            <person name="Ma L."/>
            <person name="Liu K.W."/>
            <person name="Li Z."/>
            <person name="Hsiao Y.Y."/>
            <person name="Qi Y."/>
            <person name="Fu T."/>
            <person name="Tang G.D."/>
            <person name="Zhang D."/>
            <person name="Sun W.H."/>
            <person name="Liu D.K."/>
            <person name="Li Y."/>
            <person name="Chen G.Z."/>
            <person name="Liu X.D."/>
            <person name="Liao X.Y."/>
            <person name="Jiang Y.T."/>
            <person name="Yu X."/>
            <person name="Hao Y."/>
            <person name="Huang J."/>
            <person name="Zhao X.W."/>
            <person name="Ke S."/>
            <person name="Chen Y.Y."/>
            <person name="Wu W.L."/>
            <person name="Hsu J.L."/>
            <person name="Lin Y.F."/>
            <person name="Huang M.D."/>
            <person name="Li C.Y."/>
            <person name="Huang L."/>
            <person name="Wang Z.W."/>
            <person name="Zhao X."/>
            <person name="Zhong W.Y."/>
            <person name="Peng D.H."/>
            <person name="Ahmad S."/>
            <person name="Lan S."/>
            <person name="Zhang J.S."/>
            <person name="Tsai W.C."/>
            <person name="Van de Peer Y."/>
            <person name="Liu Z.J."/>
        </authorList>
    </citation>
    <scope>NUCLEOTIDE SEQUENCE</scope>
    <source>
        <strain evidence="1">CP</strain>
    </source>
</reference>
<protein>
    <submittedName>
        <fullName evidence="1">5'-methylthioadenosine/S-adenosylhomocysteine nucleosidase 1</fullName>
    </submittedName>
</protein>
<dbReference type="GO" id="GO:0019509">
    <property type="term" value="P:L-methionine salvage from methylthioadenosine"/>
    <property type="evidence" value="ECO:0007669"/>
    <property type="project" value="InterPro"/>
</dbReference>
<name>A0AAV9FG50_ACOCL</name>
<accession>A0AAV9FG50</accession>
<reference evidence="1" key="2">
    <citation type="submission" date="2023-06" db="EMBL/GenBank/DDBJ databases">
        <authorList>
            <person name="Ma L."/>
            <person name="Liu K.-W."/>
            <person name="Li Z."/>
            <person name="Hsiao Y.-Y."/>
            <person name="Qi Y."/>
            <person name="Fu T."/>
            <person name="Tang G."/>
            <person name="Zhang D."/>
            <person name="Sun W.-H."/>
            <person name="Liu D.-K."/>
            <person name="Li Y."/>
            <person name="Chen G.-Z."/>
            <person name="Liu X.-D."/>
            <person name="Liao X.-Y."/>
            <person name="Jiang Y.-T."/>
            <person name="Yu X."/>
            <person name="Hao Y."/>
            <person name="Huang J."/>
            <person name="Zhao X.-W."/>
            <person name="Ke S."/>
            <person name="Chen Y.-Y."/>
            <person name="Wu W.-L."/>
            <person name="Hsu J.-L."/>
            <person name="Lin Y.-F."/>
            <person name="Huang M.-D."/>
            <person name="Li C.-Y."/>
            <person name="Huang L."/>
            <person name="Wang Z.-W."/>
            <person name="Zhao X."/>
            <person name="Zhong W.-Y."/>
            <person name="Peng D.-H."/>
            <person name="Ahmad S."/>
            <person name="Lan S."/>
            <person name="Zhang J.-S."/>
            <person name="Tsai W.-C."/>
            <person name="Van De Peer Y."/>
            <person name="Liu Z.-J."/>
        </authorList>
    </citation>
    <scope>NUCLEOTIDE SEQUENCE</scope>
    <source>
        <strain evidence="1">CP</strain>
        <tissue evidence="1">Leaves</tissue>
    </source>
</reference>
<dbReference type="AlphaFoldDB" id="A0AAV9FG50"/>
<dbReference type="GO" id="GO:0008930">
    <property type="term" value="F:methylthioadenosine nucleosidase activity"/>
    <property type="evidence" value="ECO:0007669"/>
    <property type="project" value="InterPro"/>
</dbReference>
<dbReference type="InterPro" id="IPR044580">
    <property type="entry name" value="MTAN"/>
</dbReference>
<dbReference type="Gene3D" id="3.40.50.1580">
    <property type="entry name" value="Nucleoside phosphorylase domain"/>
    <property type="match status" value="1"/>
</dbReference>
<dbReference type="PANTHER" id="PTHR46994">
    <property type="entry name" value="5'-METHYLTHIOADENOSINE/S-ADENOSYLHOMOCYSTEINE NUCLEOSIDASE 1"/>
    <property type="match status" value="1"/>
</dbReference>
<dbReference type="GO" id="GO:0009116">
    <property type="term" value="P:nucleoside metabolic process"/>
    <property type="evidence" value="ECO:0007669"/>
    <property type="project" value="InterPro"/>
</dbReference>
<keyword evidence="2" id="KW-1185">Reference proteome</keyword>
<organism evidence="1 2">
    <name type="scientific">Acorus calamus</name>
    <name type="common">Sweet flag</name>
    <dbReference type="NCBI Taxonomy" id="4465"/>
    <lineage>
        <taxon>Eukaryota</taxon>
        <taxon>Viridiplantae</taxon>
        <taxon>Streptophyta</taxon>
        <taxon>Embryophyta</taxon>
        <taxon>Tracheophyta</taxon>
        <taxon>Spermatophyta</taxon>
        <taxon>Magnoliopsida</taxon>
        <taxon>Liliopsida</taxon>
        <taxon>Acoraceae</taxon>
        <taxon>Acorus</taxon>
    </lineage>
</organism>
<gene>
    <name evidence="1" type="primary">MTN1</name>
    <name evidence="1" type="ORF">QJS10_CPA01g00426</name>
</gene>
<dbReference type="EMBL" id="JAUJYO010000001">
    <property type="protein sequence ID" value="KAK1324709.1"/>
    <property type="molecule type" value="Genomic_DNA"/>
</dbReference>
<sequence>MVEAVTETTTTTNTDVGKPTISTVVIIIAMQTEALPLVNKLQLSQDHHFVFPEGVPWVRYHGVYKDLQVNITWPGKDLLLSMQKKMFIDGSLDQLGAV</sequence>
<evidence type="ECO:0000313" key="2">
    <source>
        <dbReference type="Proteomes" id="UP001180020"/>
    </source>
</evidence>
<evidence type="ECO:0000313" key="1">
    <source>
        <dbReference type="EMBL" id="KAK1324709.1"/>
    </source>
</evidence>
<dbReference type="PANTHER" id="PTHR46994:SF1">
    <property type="entry name" value="5'-METHYLTHIOADENOSINE NUCLEOSIDASE"/>
    <property type="match status" value="1"/>
</dbReference>
<comment type="caution">
    <text evidence="1">The sequence shown here is derived from an EMBL/GenBank/DDBJ whole genome shotgun (WGS) entry which is preliminary data.</text>
</comment>
<dbReference type="InterPro" id="IPR035994">
    <property type="entry name" value="Nucleoside_phosphorylase_sf"/>
</dbReference>
<dbReference type="Proteomes" id="UP001180020">
    <property type="component" value="Unassembled WGS sequence"/>
</dbReference>
<proteinExistence type="predicted"/>